<gene>
    <name evidence="2" type="ORF">BT96DRAFT_947763</name>
</gene>
<feature type="compositionally biased region" description="Basic and acidic residues" evidence="1">
    <location>
        <begin position="262"/>
        <end position="274"/>
    </location>
</feature>
<evidence type="ECO:0000313" key="2">
    <source>
        <dbReference type="EMBL" id="KAE9388236.1"/>
    </source>
</evidence>
<dbReference type="AlphaFoldDB" id="A0A6A4GS19"/>
<sequence length="373" mass="41570">MASPPRTQVSMISSSVISSSITGVLHQEYEGPRMGLHEGFPMVVRYQRLFLVKFQEVWVAPILEVALRSWSQGSPQELEKLLSIVIISVAVPRPIRSSDMYAIPRFWWTLPFDLDNTKFYYYVRTVLVARFTGEVVVHYWMLCAWCQGMFLVFKGGIGMMSQTGLIREARLVLIGVNKCQECCTCTSKYGNGYVTSSTSSICGFYLGYASKICIQGFQGPAMKEKMLVYLAASVEQSGGEEESDKEAIHQFLFKIETRRAAREKAAKDVPETHSKPKTPIPKPPVPPPPSLPSLPIPRPGPVHIPKPIIGKLPLNYVPPQERTVGVPPKDNSHNFCYHIPIETEAAVGKVIQAGLLSLVAIQQEDLSEIVPEY</sequence>
<feature type="region of interest" description="Disordered" evidence="1">
    <location>
        <begin position="262"/>
        <end position="294"/>
    </location>
</feature>
<organism evidence="2 3">
    <name type="scientific">Gymnopus androsaceus JB14</name>
    <dbReference type="NCBI Taxonomy" id="1447944"/>
    <lineage>
        <taxon>Eukaryota</taxon>
        <taxon>Fungi</taxon>
        <taxon>Dikarya</taxon>
        <taxon>Basidiomycota</taxon>
        <taxon>Agaricomycotina</taxon>
        <taxon>Agaricomycetes</taxon>
        <taxon>Agaricomycetidae</taxon>
        <taxon>Agaricales</taxon>
        <taxon>Marasmiineae</taxon>
        <taxon>Omphalotaceae</taxon>
        <taxon>Gymnopus</taxon>
    </lineage>
</organism>
<feature type="compositionally biased region" description="Pro residues" evidence="1">
    <location>
        <begin position="278"/>
        <end position="294"/>
    </location>
</feature>
<evidence type="ECO:0000256" key="1">
    <source>
        <dbReference type="SAM" id="MobiDB-lite"/>
    </source>
</evidence>
<dbReference type="EMBL" id="ML769754">
    <property type="protein sequence ID" value="KAE9388236.1"/>
    <property type="molecule type" value="Genomic_DNA"/>
</dbReference>
<proteinExistence type="predicted"/>
<keyword evidence="3" id="KW-1185">Reference proteome</keyword>
<accession>A0A6A4GS19</accession>
<name>A0A6A4GS19_9AGAR</name>
<reference evidence="2" key="1">
    <citation type="journal article" date="2019" name="Environ. Microbiol.">
        <title>Fungal ecological strategies reflected in gene transcription - a case study of two litter decomposers.</title>
        <authorList>
            <person name="Barbi F."/>
            <person name="Kohler A."/>
            <person name="Barry K."/>
            <person name="Baskaran P."/>
            <person name="Daum C."/>
            <person name="Fauchery L."/>
            <person name="Ihrmark K."/>
            <person name="Kuo A."/>
            <person name="LaButti K."/>
            <person name="Lipzen A."/>
            <person name="Morin E."/>
            <person name="Grigoriev I.V."/>
            <person name="Henrissat B."/>
            <person name="Lindahl B."/>
            <person name="Martin F."/>
        </authorList>
    </citation>
    <scope>NUCLEOTIDE SEQUENCE</scope>
    <source>
        <strain evidence="2">JB14</strain>
    </source>
</reference>
<evidence type="ECO:0000313" key="3">
    <source>
        <dbReference type="Proteomes" id="UP000799118"/>
    </source>
</evidence>
<dbReference type="Proteomes" id="UP000799118">
    <property type="component" value="Unassembled WGS sequence"/>
</dbReference>
<protein>
    <submittedName>
        <fullName evidence="2">Uncharacterized protein</fullName>
    </submittedName>
</protein>